<dbReference type="AlphaFoldDB" id="A0A2I2FYL1"/>
<name>A0A2I2FYL1_9EURO</name>
<reference evidence="2 3" key="1">
    <citation type="submission" date="2016-12" db="EMBL/GenBank/DDBJ databases">
        <title>The genomes of Aspergillus section Nigri reveals drivers in fungal speciation.</title>
        <authorList>
            <consortium name="DOE Joint Genome Institute"/>
            <person name="Vesth T.C."/>
            <person name="Nybo J."/>
            <person name="Theobald S."/>
            <person name="Brandl J."/>
            <person name="Frisvad J.C."/>
            <person name="Nielsen K.F."/>
            <person name="Lyhne E.K."/>
            <person name="Kogle M.E."/>
            <person name="Kuo A."/>
            <person name="Riley R."/>
            <person name="Clum A."/>
            <person name="Nolan M."/>
            <person name="Lipzen A."/>
            <person name="Salamov A."/>
            <person name="Henrissat B."/>
            <person name="Wiebenga A."/>
            <person name="De Vries R.P."/>
            <person name="Grigoriev I.V."/>
            <person name="Mortensen U.H."/>
            <person name="Andersen M.R."/>
            <person name="Baker S.E."/>
        </authorList>
    </citation>
    <scope>NUCLEOTIDE SEQUENCE [LARGE SCALE GENOMIC DNA]</scope>
    <source>
        <strain evidence="2 3">IBT 23096</strain>
    </source>
</reference>
<dbReference type="EMBL" id="MSFO01000007">
    <property type="protein sequence ID" value="PLB45724.1"/>
    <property type="molecule type" value="Genomic_DNA"/>
</dbReference>
<accession>A0A2I2FYL1</accession>
<organism evidence="2 3">
    <name type="scientific">Aspergillus steynii IBT 23096</name>
    <dbReference type="NCBI Taxonomy" id="1392250"/>
    <lineage>
        <taxon>Eukaryota</taxon>
        <taxon>Fungi</taxon>
        <taxon>Dikarya</taxon>
        <taxon>Ascomycota</taxon>
        <taxon>Pezizomycotina</taxon>
        <taxon>Eurotiomycetes</taxon>
        <taxon>Eurotiomycetidae</taxon>
        <taxon>Eurotiales</taxon>
        <taxon>Aspergillaceae</taxon>
        <taxon>Aspergillus</taxon>
        <taxon>Aspergillus subgen. Circumdati</taxon>
    </lineage>
</organism>
<gene>
    <name evidence="2" type="ORF">P170DRAFT_428921</name>
</gene>
<evidence type="ECO:0000256" key="1">
    <source>
        <dbReference type="SAM" id="MobiDB-lite"/>
    </source>
</evidence>
<dbReference type="GeneID" id="36555562"/>
<proteinExistence type="predicted"/>
<protein>
    <submittedName>
        <fullName evidence="2">Uncharacterized protein</fullName>
    </submittedName>
</protein>
<feature type="compositionally biased region" description="Basic and acidic residues" evidence="1">
    <location>
        <begin position="18"/>
        <end position="28"/>
    </location>
</feature>
<comment type="caution">
    <text evidence="2">The sequence shown here is derived from an EMBL/GenBank/DDBJ whole genome shotgun (WGS) entry which is preliminary data.</text>
</comment>
<feature type="region of interest" description="Disordered" evidence="1">
    <location>
        <begin position="41"/>
        <end position="61"/>
    </location>
</feature>
<feature type="region of interest" description="Disordered" evidence="1">
    <location>
        <begin position="1"/>
        <end position="28"/>
    </location>
</feature>
<keyword evidence="3" id="KW-1185">Reference proteome</keyword>
<dbReference type="STRING" id="1392250.A0A2I2FYL1"/>
<evidence type="ECO:0000313" key="2">
    <source>
        <dbReference type="EMBL" id="PLB45724.1"/>
    </source>
</evidence>
<dbReference type="RefSeq" id="XP_024701026.1">
    <property type="nucleotide sequence ID" value="XM_024847863.1"/>
</dbReference>
<dbReference type="Proteomes" id="UP000234275">
    <property type="component" value="Unassembled WGS sequence"/>
</dbReference>
<sequence length="241" mass="27562">MASESKPEVLSLASSFRENSHDKYGTRFPDVRHVSNEEYSLDCRDDPIPPRIVSQERGCDPTERIGEQVWQRRAEGHHQQNPLSYSDGISAYGLSRSQERSCISESPFLKNSSYHLSEQDVWSTEAHAISGRPSSTAELPRSVSRNLMSRSEYVPESSFHLYRASFDRPEDQSPYGSMRLQPSLYENPESYEAPYAEKPPQERYKDYAIIRVPVPDVYSSGSAANSYTGLNYIWHQTLRIK</sequence>
<dbReference type="OrthoDB" id="10251048at2759"/>
<dbReference type="VEuPathDB" id="FungiDB:P170DRAFT_428921"/>
<evidence type="ECO:0000313" key="3">
    <source>
        <dbReference type="Proteomes" id="UP000234275"/>
    </source>
</evidence>